<gene>
    <name evidence="3" type="ORF">N7493_007501</name>
</gene>
<dbReference type="EMBL" id="JAQJAN010000011">
    <property type="protein sequence ID" value="KAJ5719046.1"/>
    <property type="molecule type" value="Genomic_DNA"/>
</dbReference>
<sequence>MEATGVSSNCFVSRRERRSLSMKSESTRFSRSQPGQVRRQTKSIGLYNFTILILIIILCLSPSSTLAQPTTIASDITAHIPRSGSDPHGQIINALDLDLHEQSSPLESRGNSPIGEHDHHGLEDSFSHELSHDISLQRRILNASTDSSWTMPEAYDTISNNFANTSCVDFFLKFRENSTVTDCHAVSLLLENSNAFFHDLSSSTDTARVLNTSCSEPVDKCQSIMTELATEMIKDENCGHDYNANNTVVTSAYQEMRAFEPVYQATCLMNSETQEYCFVEALMNTTAPTDYDVYLIPIGNPLIKGELTCNECLRETMYIYSQWATVDNQDLDSDYISSAKIVNEECGSGFASIDVTTGNFTVSAGSAATLPAPGSRLVSVIYLILGAFLWEVL</sequence>
<protein>
    <recommendedName>
        <fullName evidence="2">DUF7729 domain-containing protein</fullName>
    </recommendedName>
</protein>
<name>A0AAD6HHR2_9EURO</name>
<feature type="compositionally biased region" description="Polar residues" evidence="1">
    <location>
        <begin position="102"/>
        <end position="111"/>
    </location>
</feature>
<keyword evidence="4" id="KW-1185">Reference proteome</keyword>
<accession>A0AAD6HHR2</accession>
<comment type="caution">
    <text evidence="3">The sequence shown here is derived from an EMBL/GenBank/DDBJ whole genome shotgun (WGS) entry which is preliminary data.</text>
</comment>
<proteinExistence type="predicted"/>
<reference evidence="3" key="2">
    <citation type="submission" date="2023-01" db="EMBL/GenBank/DDBJ databases">
        <authorList>
            <person name="Petersen C."/>
        </authorList>
    </citation>
    <scope>NUCLEOTIDE SEQUENCE</scope>
    <source>
        <strain evidence="3">IBT 17514</strain>
    </source>
</reference>
<dbReference type="AlphaFoldDB" id="A0AAD6HHR2"/>
<feature type="domain" description="DUF7729" evidence="2">
    <location>
        <begin position="151"/>
        <end position="353"/>
    </location>
</feature>
<dbReference type="Pfam" id="PF24855">
    <property type="entry name" value="DUF7729"/>
    <property type="match status" value="1"/>
</dbReference>
<dbReference type="PANTHER" id="PTHR39460:SF1">
    <property type="entry name" value="C6 TRANSCRIPTION FACTOR"/>
    <property type="match status" value="1"/>
</dbReference>
<dbReference type="PANTHER" id="PTHR39460">
    <property type="entry name" value="EXPRESSED PROTEIN"/>
    <property type="match status" value="1"/>
</dbReference>
<dbReference type="InterPro" id="IPR056146">
    <property type="entry name" value="DUF7729"/>
</dbReference>
<evidence type="ECO:0000313" key="4">
    <source>
        <dbReference type="Proteomes" id="UP001215712"/>
    </source>
</evidence>
<evidence type="ECO:0000256" key="1">
    <source>
        <dbReference type="SAM" id="MobiDB-lite"/>
    </source>
</evidence>
<dbReference type="Proteomes" id="UP001215712">
    <property type="component" value="Unassembled WGS sequence"/>
</dbReference>
<feature type="region of interest" description="Disordered" evidence="1">
    <location>
        <begin position="17"/>
        <end position="36"/>
    </location>
</feature>
<evidence type="ECO:0000313" key="3">
    <source>
        <dbReference type="EMBL" id="KAJ5719046.1"/>
    </source>
</evidence>
<organism evidence="3 4">
    <name type="scientific">Penicillium malachiteum</name>
    <dbReference type="NCBI Taxonomy" id="1324776"/>
    <lineage>
        <taxon>Eukaryota</taxon>
        <taxon>Fungi</taxon>
        <taxon>Dikarya</taxon>
        <taxon>Ascomycota</taxon>
        <taxon>Pezizomycotina</taxon>
        <taxon>Eurotiomycetes</taxon>
        <taxon>Eurotiomycetidae</taxon>
        <taxon>Eurotiales</taxon>
        <taxon>Aspergillaceae</taxon>
        <taxon>Penicillium</taxon>
    </lineage>
</organism>
<evidence type="ECO:0000259" key="2">
    <source>
        <dbReference type="Pfam" id="PF24855"/>
    </source>
</evidence>
<reference evidence="3" key="1">
    <citation type="journal article" date="2023" name="IMA Fungus">
        <title>Comparative genomic study of the Penicillium genus elucidates a diverse pangenome and 15 lateral gene transfer events.</title>
        <authorList>
            <person name="Petersen C."/>
            <person name="Sorensen T."/>
            <person name="Nielsen M.R."/>
            <person name="Sondergaard T.E."/>
            <person name="Sorensen J.L."/>
            <person name="Fitzpatrick D.A."/>
            <person name="Frisvad J.C."/>
            <person name="Nielsen K.L."/>
        </authorList>
    </citation>
    <scope>NUCLEOTIDE SEQUENCE</scope>
    <source>
        <strain evidence="3">IBT 17514</strain>
    </source>
</reference>
<feature type="compositionally biased region" description="Polar residues" evidence="1">
    <location>
        <begin position="21"/>
        <end position="35"/>
    </location>
</feature>
<feature type="region of interest" description="Disordered" evidence="1">
    <location>
        <begin position="102"/>
        <end position="122"/>
    </location>
</feature>